<evidence type="ECO:0000313" key="16">
    <source>
        <dbReference type="Proteomes" id="UP000319769"/>
    </source>
</evidence>
<dbReference type="FunFam" id="3.40.50.10860:FF:000005">
    <property type="entry name" value="C-1-tetrahydrofolate synthase, cytoplasmic, putative"/>
    <property type="match status" value="1"/>
</dbReference>
<dbReference type="InterPro" id="IPR036291">
    <property type="entry name" value="NAD(P)-bd_dom_sf"/>
</dbReference>
<comment type="catalytic activity">
    <reaction evidence="12">
        <text>(6R)-5,10-methenyltetrahydrofolate + H2O = (6R)-10-formyltetrahydrofolate + H(+)</text>
        <dbReference type="Rhea" id="RHEA:23700"/>
        <dbReference type="ChEBI" id="CHEBI:15377"/>
        <dbReference type="ChEBI" id="CHEBI:15378"/>
        <dbReference type="ChEBI" id="CHEBI:57455"/>
        <dbReference type="ChEBI" id="CHEBI:195366"/>
        <dbReference type="EC" id="3.5.4.9"/>
    </reaction>
</comment>
<dbReference type="Proteomes" id="UP000319769">
    <property type="component" value="Unassembled WGS sequence"/>
</dbReference>
<accession>A0A5N0UR91</accession>
<comment type="pathway">
    <text evidence="1 12">One-carbon metabolism; tetrahydrofolate interconversion.</text>
</comment>
<keyword evidence="9 12" id="KW-0368">Histidine biosynthesis</keyword>
<keyword evidence="3 12" id="KW-0554">One-carbon metabolism</keyword>
<evidence type="ECO:0000256" key="11">
    <source>
        <dbReference type="ARBA" id="ARBA00023268"/>
    </source>
</evidence>
<name>A0A5N0UR91_9PSEU</name>
<protein>
    <recommendedName>
        <fullName evidence="12">Bifunctional protein FolD</fullName>
    </recommendedName>
    <domain>
        <recommendedName>
            <fullName evidence="12">Methylenetetrahydrofolate dehydrogenase</fullName>
            <ecNumber evidence="12">1.5.1.5</ecNumber>
        </recommendedName>
    </domain>
    <domain>
        <recommendedName>
            <fullName evidence="12">Methenyltetrahydrofolate cyclohydrolase</fullName>
            <ecNumber evidence="12">3.5.4.9</ecNumber>
        </recommendedName>
    </domain>
</protein>
<dbReference type="GO" id="GO:0005829">
    <property type="term" value="C:cytosol"/>
    <property type="evidence" value="ECO:0007669"/>
    <property type="project" value="TreeGrafter"/>
</dbReference>
<dbReference type="PRINTS" id="PR00085">
    <property type="entry name" value="THFDHDRGNASE"/>
</dbReference>
<comment type="caution">
    <text evidence="12">Lacks conserved residue(s) required for the propagation of feature annotation.</text>
</comment>
<organism evidence="15 16">
    <name type="scientific">Amycolatopsis acidicola</name>
    <dbReference type="NCBI Taxonomy" id="2596893"/>
    <lineage>
        <taxon>Bacteria</taxon>
        <taxon>Bacillati</taxon>
        <taxon>Actinomycetota</taxon>
        <taxon>Actinomycetes</taxon>
        <taxon>Pseudonocardiales</taxon>
        <taxon>Pseudonocardiaceae</taxon>
        <taxon>Amycolatopsis</taxon>
    </lineage>
</organism>
<reference evidence="15" key="1">
    <citation type="submission" date="2019-09" db="EMBL/GenBank/DDBJ databases">
        <authorList>
            <person name="Teo W.F.A."/>
            <person name="Duangmal K."/>
        </authorList>
    </citation>
    <scope>NUCLEOTIDE SEQUENCE [LARGE SCALE GENOMIC DNA]</scope>
    <source>
        <strain evidence="15">K81G1</strain>
    </source>
</reference>
<dbReference type="Pfam" id="PF00763">
    <property type="entry name" value="THF_DHG_CYH"/>
    <property type="match status" value="1"/>
</dbReference>
<dbReference type="EMBL" id="VMNW02000073">
    <property type="protein sequence ID" value="KAA9153689.1"/>
    <property type="molecule type" value="Genomic_DNA"/>
</dbReference>
<dbReference type="SUPFAM" id="SSF53223">
    <property type="entry name" value="Aminoacid dehydrogenase-like, N-terminal domain"/>
    <property type="match status" value="1"/>
</dbReference>
<dbReference type="NCBIfam" id="NF010789">
    <property type="entry name" value="PRK14193.1"/>
    <property type="match status" value="1"/>
</dbReference>
<dbReference type="EC" id="1.5.1.5" evidence="12"/>
<dbReference type="Pfam" id="PF02882">
    <property type="entry name" value="THF_DHG_CYH_C"/>
    <property type="match status" value="1"/>
</dbReference>
<evidence type="ECO:0000256" key="10">
    <source>
        <dbReference type="ARBA" id="ARBA00023167"/>
    </source>
</evidence>
<keyword evidence="10 12" id="KW-0486">Methionine biosynthesis</keyword>
<keyword evidence="16" id="KW-1185">Reference proteome</keyword>
<comment type="function">
    <text evidence="12">Catalyzes the oxidation of 5,10-methylenetetrahydrofolate to 5,10-methenyltetrahydrofolate and then the hydrolysis of 5,10-methenyltetrahydrofolate to 10-formyltetrahydrofolate.</text>
</comment>
<dbReference type="InterPro" id="IPR020630">
    <property type="entry name" value="THF_DH/CycHdrlase_cat_dom"/>
</dbReference>
<evidence type="ECO:0000256" key="12">
    <source>
        <dbReference type="HAMAP-Rule" id="MF_01576"/>
    </source>
</evidence>
<dbReference type="EC" id="3.5.4.9" evidence="12"/>
<dbReference type="UniPathway" id="UPA00193"/>
<keyword evidence="7 12" id="KW-0521">NADP</keyword>
<dbReference type="SUPFAM" id="SSF51735">
    <property type="entry name" value="NAD(P)-binding Rossmann-fold domains"/>
    <property type="match status" value="1"/>
</dbReference>
<evidence type="ECO:0000313" key="15">
    <source>
        <dbReference type="EMBL" id="KAA9153689.1"/>
    </source>
</evidence>
<dbReference type="GO" id="GO:0035999">
    <property type="term" value="P:tetrahydrofolate interconversion"/>
    <property type="evidence" value="ECO:0007669"/>
    <property type="project" value="UniProtKB-UniRule"/>
</dbReference>
<evidence type="ECO:0000256" key="4">
    <source>
        <dbReference type="ARBA" id="ARBA00022605"/>
    </source>
</evidence>
<comment type="similarity">
    <text evidence="12">Belongs to the tetrahydrofolate dehydrogenase/cyclohydrolase family.</text>
</comment>
<keyword evidence="11 12" id="KW-0511">Multifunctional enzyme</keyword>
<dbReference type="CDD" id="cd01080">
    <property type="entry name" value="NAD_bind_m-THF_DH_Cyclohyd"/>
    <property type="match status" value="1"/>
</dbReference>
<dbReference type="GO" id="GO:0000105">
    <property type="term" value="P:L-histidine biosynthetic process"/>
    <property type="evidence" value="ECO:0007669"/>
    <property type="project" value="UniProtKB-KW"/>
</dbReference>
<gene>
    <name evidence="12" type="primary">folD</name>
    <name evidence="15" type="ORF">FPZ12_033790</name>
</gene>
<evidence type="ECO:0000256" key="2">
    <source>
        <dbReference type="ARBA" id="ARBA00011738"/>
    </source>
</evidence>
<dbReference type="GO" id="GO:0004488">
    <property type="term" value="F:methylenetetrahydrofolate dehydrogenase (NADP+) activity"/>
    <property type="evidence" value="ECO:0007669"/>
    <property type="project" value="UniProtKB-UniRule"/>
</dbReference>
<dbReference type="Gene3D" id="3.40.50.720">
    <property type="entry name" value="NAD(P)-binding Rossmann-like Domain"/>
    <property type="match status" value="1"/>
</dbReference>
<dbReference type="RefSeq" id="WP_144752466.1">
    <property type="nucleotide sequence ID" value="NZ_VMNW02000073.1"/>
</dbReference>
<dbReference type="GO" id="GO:0009086">
    <property type="term" value="P:methionine biosynthetic process"/>
    <property type="evidence" value="ECO:0007669"/>
    <property type="project" value="UniProtKB-KW"/>
</dbReference>
<dbReference type="PANTHER" id="PTHR48099">
    <property type="entry name" value="C-1-TETRAHYDROFOLATE SYNTHASE, CYTOPLASMIC-RELATED"/>
    <property type="match status" value="1"/>
</dbReference>
<keyword evidence="5 12" id="KW-0658">Purine biosynthesis</keyword>
<dbReference type="AlphaFoldDB" id="A0A5N0UR91"/>
<feature type="domain" description="Tetrahydrofolate dehydrogenase/cyclohydrolase catalytic" evidence="13">
    <location>
        <begin position="6"/>
        <end position="120"/>
    </location>
</feature>
<dbReference type="HAMAP" id="MF_01576">
    <property type="entry name" value="THF_DHG_CYH"/>
    <property type="match status" value="1"/>
</dbReference>
<dbReference type="InterPro" id="IPR046346">
    <property type="entry name" value="Aminoacid_DH-like_N_sf"/>
</dbReference>
<dbReference type="InterPro" id="IPR020631">
    <property type="entry name" value="THF_DH/CycHdrlase_NAD-bd_dom"/>
</dbReference>
<dbReference type="GO" id="GO:0006164">
    <property type="term" value="P:purine nucleotide biosynthetic process"/>
    <property type="evidence" value="ECO:0007669"/>
    <property type="project" value="UniProtKB-KW"/>
</dbReference>
<evidence type="ECO:0000256" key="1">
    <source>
        <dbReference type="ARBA" id="ARBA00004777"/>
    </source>
</evidence>
<evidence type="ECO:0000256" key="3">
    <source>
        <dbReference type="ARBA" id="ARBA00022563"/>
    </source>
</evidence>
<evidence type="ECO:0000259" key="13">
    <source>
        <dbReference type="Pfam" id="PF00763"/>
    </source>
</evidence>
<keyword evidence="4 12" id="KW-0028">Amino-acid biosynthesis</keyword>
<comment type="subunit">
    <text evidence="2 12">Homodimer.</text>
</comment>
<comment type="catalytic activity">
    <reaction evidence="12">
        <text>(6R)-5,10-methylene-5,6,7,8-tetrahydrofolate + NADP(+) = (6R)-5,10-methenyltetrahydrofolate + NADPH</text>
        <dbReference type="Rhea" id="RHEA:22812"/>
        <dbReference type="ChEBI" id="CHEBI:15636"/>
        <dbReference type="ChEBI" id="CHEBI:57455"/>
        <dbReference type="ChEBI" id="CHEBI:57783"/>
        <dbReference type="ChEBI" id="CHEBI:58349"/>
        <dbReference type="EC" id="1.5.1.5"/>
    </reaction>
</comment>
<evidence type="ECO:0000259" key="14">
    <source>
        <dbReference type="Pfam" id="PF02882"/>
    </source>
</evidence>
<proteinExistence type="inferred from homology"/>
<dbReference type="GO" id="GO:0004477">
    <property type="term" value="F:methenyltetrahydrofolate cyclohydrolase activity"/>
    <property type="evidence" value="ECO:0007669"/>
    <property type="project" value="UniProtKB-UniRule"/>
</dbReference>
<dbReference type="OrthoDB" id="9803580at2"/>
<evidence type="ECO:0000256" key="9">
    <source>
        <dbReference type="ARBA" id="ARBA00023102"/>
    </source>
</evidence>
<feature type="binding site" evidence="12">
    <location>
        <position position="233"/>
    </location>
    <ligand>
        <name>NADP(+)</name>
        <dbReference type="ChEBI" id="CHEBI:58349"/>
    </ligand>
</feature>
<feature type="binding site" evidence="12">
    <location>
        <begin position="165"/>
        <end position="167"/>
    </location>
    <ligand>
        <name>NADP(+)</name>
        <dbReference type="ChEBI" id="CHEBI:58349"/>
    </ligand>
</feature>
<evidence type="ECO:0000256" key="8">
    <source>
        <dbReference type="ARBA" id="ARBA00023002"/>
    </source>
</evidence>
<keyword evidence="6 12" id="KW-0378">Hydrolase</keyword>
<keyword evidence="8 12" id="KW-0560">Oxidoreductase</keyword>
<dbReference type="InterPro" id="IPR000672">
    <property type="entry name" value="THF_DH/CycHdrlase"/>
</dbReference>
<sequence length="285" mass="29600">MTATVLDGKATKDAIYAELKPRVAALAEQGVTPGLGTVLVGDDPGSHSYVRMKHADSAKVGVNSIRRDLPADISQDKLEAVVEELNADPACHGYIVQLPLPKHLDTGRILERIAPEKDADGLAPISLGRLVLNQPGPLPCTPFGIVELLRRHDVPIAGANVTVVGRGITVGRTLGLLLTRRSENATVTLCHTGTRDLAAEVRRADIVVAAAGVPGVITPDMVKPGAAVLDVGVSHVDGKLTGDVAPGVEEVAGWLSPNPGGVGPMTRAMLVTNVVEAAERVVAAR</sequence>
<evidence type="ECO:0000256" key="6">
    <source>
        <dbReference type="ARBA" id="ARBA00022801"/>
    </source>
</evidence>
<dbReference type="PANTHER" id="PTHR48099:SF5">
    <property type="entry name" value="C-1-TETRAHYDROFOLATE SYNTHASE, CYTOPLASMIC"/>
    <property type="match status" value="1"/>
</dbReference>
<dbReference type="Gene3D" id="3.40.50.10860">
    <property type="entry name" value="Leucine Dehydrogenase, chain A, domain 1"/>
    <property type="match status" value="1"/>
</dbReference>
<evidence type="ECO:0000256" key="5">
    <source>
        <dbReference type="ARBA" id="ARBA00022755"/>
    </source>
</evidence>
<feature type="domain" description="Tetrahydrofolate dehydrogenase/cyclohydrolase NAD(P)-binding" evidence="14">
    <location>
        <begin position="139"/>
        <end position="280"/>
    </location>
</feature>
<comment type="caution">
    <text evidence="15">The sequence shown here is derived from an EMBL/GenBank/DDBJ whole genome shotgun (WGS) entry which is preliminary data.</text>
</comment>
<evidence type="ECO:0000256" key="7">
    <source>
        <dbReference type="ARBA" id="ARBA00022857"/>
    </source>
</evidence>